<evidence type="ECO:0000256" key="1">
    <source>
        <dbReference type="SAM" id="MobiDB-lite"/>
    </source>
</evidence>
<dbReference type="RefSeq" id="WP_044367115.1">
    <property type="nucleotide sequence ID" value="NZ_JRKI01000034.1"/>
</dbReference>
<dbReference type="Proteomes" id="UP000032458">
    <property type="component" value="Unassembled WGS sequence"/>
</dbReference>
<proteinExistence type="predicted"/>
<gene>
    <name evidence="2" type="ORF">SNA_28650</name>
</gene>
<evidence type="ECO:0000313" key="2">
    <source>
        <dbReference type="EMBL" id="KIZ15511.1"/>
    </source>
</evidence>
<feature type="compositionally biased region" description="Basic residues" evidence="1">
    <location>
        <begin position="175"/>
        <end position="188"/>
    </location>
</feature>
<evidence type="ECO:0000313" key="3">
    <source>
        <dbReference type="Proteomes" id="UP000032458"/>
    </source>
</evidence>
<organism evidence="2 3">
    <name type="scientific">Streptomyces natalensis ATCC 27448</name>
    <dbReference type="NCBI Taxonomy" id="1240678"/>
    <lineage>
        <taxon>Bacteria</taxon>
        <taxon>Bacillati</taxon>
        <taxon>Actinomycetota</taxon>
        <taxon>Actinomycetes</taxon>
        <taxon>Kitasatosporales</taxon>
        <taxon>Streptomycetaceae</taxon>
        <taxon>Streptomyces</taxon>
    </lineage>
</organism>
<dbReference type="EMBL" id="JRKI01000034">
    <property type="protein sequence ID" value="KIZ15511.1"/>
    <property type="molecule type" value="Genomic_DNA"/>
</dbReference>
<accession>A0A0D7CHI1</accession>
<feature type="compositionally biased region" description="Low complexity" evidence="1">
    <location>
        <begin position="214"/>
        <end position="234"/>
    </location>
</feature>
<comment type="caution">
    <text evidence="2">The sequence shown here is derived from an EMBL/GenBank/DDBJ whole genome shotgun (WGS) entry which is preliminary data.</text>
</comment>
<feature type="region of interest" description="Disordered" evidence="1">
    <location>
        <begin position="171"/>
        <end position="257"/>
    </location>
</feature>
<sequence length="427" mass="45111">MSGAQPRDAVQEFAYFLTGLAWRLDPETGWYGVFARRDPDGLRACLEGREVPPWDVVESLLYDLAELPDEQGASAAGARARRLHAQAVADVDSRPGSRPALEERLTAMVREERRTAQRARELQEAARTAHPPQARLAEDLAWARGDHARAASRAGELRARLEALGQVETRVRERAGRRKAKRPARPRGARFAGLEVTEEAPEEAAEAEQSVHLPAPAAAQGAGPRGARFAGAWGKRSDDGGGGPADSPPPGAAAQDRVAAATAVSRLTRLRATGDGGLAYAELCAAAHRPAPELPLLIEELERAGLSFDVPTLLWEAACLPPDGLAAAADALTAADRGAEGAALLRQAVSRPVVEVAQTALALLDRDRGAQALELLAALVRSRTPEEAAAAEAVAPDALGPLLLAAAESVSPHRHSDIAHALRTAHR</sequence>
<dbReference type="AlphaFoldDB" id="A0A0D7CHI1"/>
<evidence type="ECO:0008006" key="4">
    <source>
        <dbReference type="Google" id="ProtNLM"/>
    </source>
</evidence>
<reference evidence="2 3" key="1">
    <citation type="submission" date="2014-09" db="EMBL/GenBank/DDBJ databases">
        <title>Draft genome sequence of Streptomyces natalensis ATCC 27448, producer of the antifungal pimaricin.</title>
        <authorList>
            <person name="Mendes M.V."/>
            <person name="Beites T."/>
            <person name="Pires S."/>
            <person name="Santos C.L."/>
            <person name="Moradas-Ferreira P."/>
        </authorList>
    </citation>
    <scope>NUCLEOTIDE SEQUENCE [LARGE SCALE GENOMIC DNA]</scope>
    <source>
        <strain evidence="2 3">ATCC 27448</strain>
    </source>
</reference>
<feature type="compositionally biased region" description="Acidic residues" evidence="1">
    <location>
        <begin position="196"/>
        <end position="206"/>
    </location>
</feature>
<protein>
    <recommendedName>
        <fullName evidence="4">UL36 very large tegument protein</fullName>
    </recommendedName>
</protein>
<keyword evidence="3" id="KW-1185">Reference proteome</keyword>
<dbReference type="PATRIC" id="fig|1240678.4.peg.6114"/>
<name>A0A0D7CHI1_9ACTN</name>